<evidence type="ECO:0000313" key="6">
    <source>
        <dbReference type="EMBL" id="SNR62252.1"/>
    </source>
</evidence>
<dbReference type="PROSITE" id="PS50903">
    <property type="entry name" value="RUBREDOXIN_LIKE"/>
    <property type="match status" value="1"/>
</dbReference>
<evidence type="ECO:0000313" key="7">
    <source>
        <dbReference type="Proteomes" id="UP000198384"/>
    </source>
</evidence>
<keyword evidence="1" id="KW-0813">Transport</keyword>
<evidence type="ECO:0000259" key="5">
    <source>
        <dbReference type="PROSITE" id="PS50903"/>
    </source>
</evidence>
<evidence type="ECO:0000256" key="4">
    <source>
        <dbReference type="ARBA" id="ARBA00023004"/>
    </source>
</evidence>
<gene>
    <name evidence="6" type="ORF">SAMN06265371_10745</name>
</gene>
<evidence type="ECO:0000256" key="3">
    <source>
        <dbReference type="ARBA" id="ARBA00022982"/>
    </source>
</evidence>
<keyword evidence="4" id="KW-0408">Iron</keyword>
<dbReference type="InterPro" id="IPR024934">
    <property type="entry name" value="Rubredoxin-like_dom"/>
</dbReference>
<dbReference type="RefSeq" id="WP_089382048.1">
    <property type="nucleotide sequence ID" value="NZ_FZNT01000007.1"/>
</dbReference>
<sequence length="476" mass="55650">MDTTQKLQRIFIKGGVLSPGELKQILRMTEELGLSTIKFGSRQDILIPYKESNKKITNLYPTINIDYNQQHDFQNIVCSYVSSDIFPSTDWLKGSTYLYILEQFRFKPTLKINISDPKQQLVPLFNGQLNFIASENEDYWHLNLNLPGWENDIEFPVLVYSWDIPKIAEAIEEFYEETTDISLLFDLINEKIDTNSRTIKQQLEIPFHPFPYYEGMNKMGDNEYWLGLYWRNNEYNVDFLKDFCDFCLESSIGKICITPWKSFIIKGINRKYKLSLEKFLGKKGINVRHSSLELNWHLPVNNTEALELKKSIVRNFDQNDISTYGLNFSISDRIKNETYFTSAVIEKNQVPTIVKEYNVRPTFNVLYCKNFNPNTKEYLMYAQDVDKMELPGLLMELSKLYFEKLGEVDDSEKKQIEDAKIEKEVYQCSECLTVYDSDYGDAKAHISAGILFTDLPTHYRCSVCETSKESYTLVKI</sequence>
<evidence type="ECO:0000256" key="2">
    <source>
        <dbReference type="ARBA" id="ARBA00022723"/>
    </source>
</evidence>
<keyword evidence="7" id="KW-1185">Reference proteome</keyword>
<accession>A0A238XU70</accession>
<dbReference type="InterPro" id="IPR024935">
    <property type="entry name" value="Rubredoxin_dom"/>
</dbReference>
<dbReference type="OrthoDB" id="9758182at2"/>
<dbReference type="Proteomes" id="UP000198384">
    <property type="component" value="Unassembled WGS sequence"/>
</dbReference>
<proteinExistence type="predicted"/>
<feature type="domain" description="Rubredoxin-like" evidence="5">
    <location>
        <begin position="423"/>
        <end position="474"/>
    </location>
</feature>
<organism evidence="6 7">
    <name type="scientific">Lutibacter agarilyticus</name>
    <dbReference type="NCBI Taxonomy" id="1109740"/>
    <lineage>
        <taxon>Bacteria</taxon>
        <taxon>Pseudomonadati</taxon>
        <taxon>Bacteroidota</taxon>
        <taxon>Flavobacteriia</taxon>
        <taxon>Flavobacteriales</taxon>
        <taxon>Flavobacteriaceae</taxon>
        <taxon>Lutibacter</taxon>
    </lineage>
</organism>
<dbReference type="SUPFAM" id="SSF57802">
    <property type="entry name" value="Rubredoxin-like"/>
    <property type="match status" value="1"/>
</dbReference>
<dbReference type="Pfam" id="PF00301">
    <property type="entry name" value="Rubredoxin"/>
    <property type="match status" value="1"/>
</dbReference>
<reference evidence="6 7" key="1">
    <citation type="submission" date="2017-06" db="EMBL/GenBank/DDBJ databases">
        <authorList>
            <person name="Kim H.J."/>
            <person name="Triplett B.A."/>
        </authorList>
    </citation>
    <scope>NUCLEOTIDE SEQUENCE [LARGE SCALE GENOMIC DNA]</scope>
    <source>
        <strain evidence="6 7">DSM 29150</strain>
    </source>
</reference>
<dbReference type="GO" id="GO:0005506">
    <property type="term" value="F:iron ion binding"/>
    <property type="evidence" value="ECO:0007669"/>
    <property type="project" value="InterPro"/>
</dbReference>
<protein>
    <submittedName>
        <fullName evidence="6">Rubredoxin</fullName>
    </submittedName>
</protein>
<dbReference type="EMBL" id="FZNT01000007">
    <property type="protein sequence ID" value="SNR62252.1"/>
    <property type="molecule type" value="Genomic_DNA"/>
</dbReference>
<dbReference type="AlphaFoldDB" id="A0A238XU70"/>
<keyword evidence="3" id="KW-0249">Electron transport</keyword>
<name>A0A238XU70_9FLAO</name>
<dbReference type="Gene3D" id="2.20.28.10">
    <property type="match status" value="1"/>
</dbReference>
<evidence type="ECO:0000256" key="1">
    <source>
        <dbReference type="ARBA" id="ARBA00022448"/>
    </source>
</evidence>
<keyword evidence="2" id="KW-0479">Metal-binding</keyword>